<organism evidence="2 3">
    <name type="scientific">Desulfonema magnum</name>
    <dbReference type="NCBI Taxonomy" id="45655"/>
    <lineage>
        <taxon>Bacteria</taxon>
        <taxon>Pseudomonadati</taxon>
        <taxon>Thermodesulfobacteriota</taxon>
        <taxon>Desulfobacteria</taxon>
        <taxon>Desulfobacterales</taxon>
        <taxon>Desulfococcaceae</taxon>
        <taxon>Desulfonema</taxon>
    </lineage>
</organism>
<gene>
    <name evidence="2" type="ORF">dnm_018640</name>
</gene>
<reference evidence="2" key="1">
    <citation type="journal article" date="2021" name="Microb. Physiol.">
        <title>Proteogenomic Insights into the Physiology of Marine, Sulfate-Reducing, Filamentous Desulfonema limicola and Desulfonema magnum.</title>
        <authorList>
            <person name="Schnaars V."/>
            <person name="Wohlbrand L."/>
            <person name="Scheve S."/>
            <person name="Hinrichs C."/>
            <person name="Reinhardt R."/>
            <person name="Rabus R."/>
        </authorList>
    </citation>
    <scope>NUCLEOTIDE SEQUENCE</scope>
    <source>
        <strain evidence="2">4be13</strain>
    </source>
</reference>
<keyword evidence="3" id="KW-1185">Reference proteome</keyword>
<accession>A0A975BHI5</accession>
<keyword evidence="1" id="KW-0472">Membrane</keyword>
<evidence type="ECO:0000313" key="2">
    <source>
        <dbReference type="EMBL" id="QTA85849.1"/>
    </source>
</evidence>
<keyword evidence="1" id="KW-1133">Transmembrane helix</keyword>
<feature type="transmembrane region" description="Helical" evidence="1">
    <location>
        <begin position="6"/>
        <end position="26"/>
    </location>
</feature>
<dbReference type="KEGG" id="dmm:dnm_018640"/>
<dbReference type="AlphaFoldDB" id="A0A975BHI5"/>
<evidence type="ECO:0000313" key="3">
    <source>
        <dbReference type="Proteomes" id="UP000663722"/>
    </source>
</evidence>
<dbReference type="PROSITE" id="PS51257">
    <property type="entry name" value="PROKAR_LIPOPROTEIN"/>
    <property type="match status" value="1"/>
</dbReference>
<proteinExistence type="predicted"/>
<dbReference type="Proteomes" id="UP000663722">
    <property type="component" value="Chromosome"/>
</dbReference>
<protein>
    <submittedName>
        <fullName evidence="2">Uncharacterized protein</fullName>
    </submittedName>
</protein>
<keyword evidence="1" id="KW-0812">Transmembrane</keyword>
<sequence>MKKGSVLIKIVNFCCFSIFFSCISFAEKQIMKNDLTEMQSEQRVALVIGNGDYKSSPLPKILSMMPEPCLKSLKNWDLR</sequence>
<evidence type="ECO:0000256" key="1">
    <source>
        <dbReference type="SAM" id="Phobius"/>
    </source>
</evidence>
<dbReference type="EMBL" id="CP061800">
    <property type="protein sequence ID" value="QTA85849.1"/>
    <property type="molecule type" value="Genomic_DNA"/>
</dbReference>
<name>A0A975BHI5_9BACT</name>